<dbReference type="EMBL" id="AM743169">
    <property type="protein sequence ID" value="CAQ47352.1"/>
    <property type="molecule type" value="Genomic_DNA"/>
</dbReference>
<keyword evidence="2" id="KW-1185">Reference proteome</keyword>
<organism evidence="1 2">
    <name type="scientific">Stenotrophomonas maltophilia (strain K279a)</name>
    <dbReference type="NCBI Taxonomy" id="522373"/>
    <lineage>
        <taxon>Bacteria</taxon>
        <taxon>Pseudomonadati</taxon>
        <taxon>Pseudomonadota</taxon>
        <taxon>Gammaproteobacteria</taxon>
        <taxon>Lysobacterales</taxon>
        <taxon>Lysobacteraceae</taxon>
        <taxon>Stenotrophomonas</taxon>
        <taxon>Stenotrophomonas maltophilia group</taxon>
    </lineage>
</organism>
<proteinExistence type="predicted"/>
<dbReference type="AlphaFoldDB" id="B2FTU6"/>
<dbReference type="KEGG" id="sml:Smlt3953"/>
<dbReference type="EnsemblBacteria" id="CAQ47352">
    <property type="protein sequence ID" value="CAQ47352"/>
    <property type="gene ID" value="Smlt3953"/>
</dbReference>
<evidence type="ECO:0000313" key="2">
    <source>
        <dbReference type="Proteomes" id="UP000008840"/>
    </source>
</evidence>
<gene>
    <name evidence="1" type="ordered locus">Smlt3953</name>
</gene>
<reference evidence="1 2" key="1">
    <citation type="journal article" date="2008" name="Genome Biol.">
        <title>The complete genome, comparative and functional analysis of Stenotrophomonas maltophilia reveals an organism heavily shielded by drug resistance determinants.</title>
        <authorList>
            <person name="Crossman L.C."/>
            <person name="Gould V.C."/>
            <person name="Dow J.M."/>
            <person name="Vernikos G.S."/>
            <person name="Okazaki A."/>
            <person name="Sebaihia M."/>
            <person name="Saunders D."/>
            <person name="Arrowsmith C."/>
            <person name="Carver T."/>
            <person name="Peters N."/>
            <person name="Adlem E."/>
            <person name="Kerhornou A."/>
            <person name="Lord A."/>
            <person name="Murphy L."/>
            <person name="Seeger K."/>
            <person name="Squares R."/>
            <person name="Rutter S."/>
            <person name="Quail M.A."/>
            <person name="Rajandream M.A."/>
            <person name="Harris D."/>
            <person name="Churcher C."/>
            <person name="Bentley S.D."/>
            <person name="Parkhill J."/>
            <person name="Thomson N.R."/>
            <person name="Avison M.B."/>
        </authorList>
    </citation>
    <scope>NUCLEOTIDE SEQUENCE [LARGE SCALE GENOMIC DNA]</scope>
    <source>
        <strain evidence="1 2">K279a</strain>
    </source>
</reference>
<sequence>MDERPESRIKEVGMRALLIALLVVATPPLAATPPAATADEADATWRLVERWSLQLSRSDLVAQLSPLAPAGSRSEARRGRGDSATIDLGPFVVAGRIKGPSGQIHTDASGRIIKGITLSLGGACISRKQMGRRYPDFNVLSVPSGHSLDESTVFGTVVNGIQIGFSFSEHDRDCMDQLKLSWPGERF</sequence>
<accession>B2FTU6</accession>
<dbReference type="Proteomes" id="UP000008840">
    <property type="component" value="Chromosome"/>
</dbReference>
<protein>
    <submittedName>
        <fullName evidence="1">Uncharacterized protein</fullName>
    </submittedName>
</protein>
<name>B2FTU6_STRMK</name>
<dbReference type="HOGENOM" id="CLU_1446908_0_0_6"/>
<evidence type="ECO:0000313" key="1">
    <source>
        <dbReference type="EMBL" id="CAQ47352.1"/>
    </source>
</evidence>